<sequence length="194" mass="22040">MALVLNDKDSGSNVIVPNNPTAKLMYYLNCMCKVLNLYQTEYDITRLTDFRRYVCISDEDLASMIILCSYLDPGTLTDVCIFQDEVACGNKVNTFCDVNTLPKNMAAAKSVTVGNVKVKVLKIMFYKMAFIETYYVEPLAYFIALYDTPSSRRQQPQQTIHQTDNVQKPQSPCKTVRMTNNSKNNDNRSCCCIL</sequence>
<dbReference type="AlphaFoldDB" id="A0A8B6EQQ5"/>
<dbReference type="OrthoDB" id="661148at2759"/>
<dbReference type="Proteomes" id="UP000596742">
    <property type="component" value="Unassembled WGS sequence"/>
</dbReference>
<proteinExistence type="predicted"/>
<protein>
    <submittedName>
        <fullName evidence="2">Uncharacterized protein</fullName>
    </submittedName>
</protein>
<evidence type="ECO:0000256" key="1">
    <source>
        <dbReference type="SAM" id="MobiDB-lite"/>
    </source>
</evidence>
<evidence type="ECO:0000313" key="3">
    <source>
        <dbReference type="Proteomes" id="UP000596742"/>
    </source>
</evidence>
<dbReference type="EMBL" id="UYJE01005576">
    <property type="protein sequence ID" value="VDI38396.1"/>
    <property type="molecule type" value="Genomic_DNA"/>
</dbReference>
<accession>A0A8B6EQQ5</accession>
<gene>
    <name evidence="2" type="ORF">MGAL_10B045718</name>
</gene>
<comment type="caution">
    <text evidence="2">The sequence shown here is derived from an EMBL/GenBank/DDBJ whole genome shotgun (WGS) entry which is preliminary data.</text>
</comment>
<evidence type="ECO:0000313" key="2">
    <source>
        <dbReference type="EMBL" id="VDI38396.1"/>
    </source>
</evidence>
<keyword evidence="3" id="KW-1185">Reference proteome</keyword>
<organism evidence="2 3">
    <name type="scientific">Mytilus galloprovincialis</name>
    <name type="common">Mediterranean mussel</name>
    <dbReference type="NCBI Taxonomy" id="29158"/>
    <lineage>
        <taxon>Eukaryota</taxon>
        <taxon>Metazoa</taxon>
        <taxon>Spiralia</taxon>
        <taxon>Lophotrochozoa</taxon>
        <taxon>Mollusca</taxon>
        <taxon>Bivalvia</taxon>
        <taxon>Autobranchia</taxon>
        <taxon>Pteriomorphia</taxon>
        <taxon>Mytilida</taxon>
        <taxon>Mytiloidea</taxon>
        <taxon>Mytilidae</taxon>
        <taxon>Mytilinae</taxon>
        <taxon>Mytilus</taxon>
    </lineage>
</organism>
<reference evidence="2" key="1">
    <citation type="submission" date="2018-11" db="EMBL/GenBank/DDBJ databases">
        <authorList>
            <person name="Alioto T."/>
            <person name="Alioto T."/>
        </authorList>
    </citation>
    <scope>NUCLEOTIDE SEQUENCE</scope>
</reference>
<name>A0A8B6EQQ5_MYTGA</name>
<feature type="region of interest" description="Disordered" evidence="1">
    <location>
        <begin position="154"/>
        <end position="180"/>
    </location>
</feature>